<dbReference type="GO" id="GO:0016740">
    <property type="term" value="F:transferase activity"/>
    <property type="evidence" value="ECO:0007669"/>
    <property type="project" value="UniProtKB-KW"/>
</dbReference>
<evidence type="ECO:0000313" key="4">
    <source>
        <dbReference type="EMBL" id="PHO15352.1"/>
    </source>
</evidence>
<dbReference type="Proteomes" id="UP000264693">
    <property type="component" value="Chromosome"/>
</dbReference>
<organism evidence="3 6">
    <name type="scientific">Malaciobacter marinus</name>
    <dbReference type="NCBI Taxonomy" id="505249"/>
    <lineage>
        <taxon>Bacteria</taxon>
        <taxon>Pseudomonadati</taxon>
        <taxon>Campylobacterota</taxon>
        <taxon>Epsilonproteobacteria</taxon>
        <taxon>Campylobacterales</taxon>
        <taxon>Arcobacteraceae</taxon>
        <taxon>Malaciobacter</taxon>
    </lineage>
</organism>
<keyword evidence="1" id="KW-0808">Transferase</keyword>
<reference evidence="3 6" key="3">
    <citation type="submission" date="2018-08" db="EMBL/GenBank/DDBJ databases">
        <title>Complete genome of the Arcobacter marinus type strain JCM 15502.</title>
        <authorList>
            <person name="Miller W.G."/>
            <person name="Yee E."/>
            <person name="Huynh S."/>
            <person name="Parker C.T."/>
        </authorList>
    </citation>
    <scope>NUCLEOTIDE SEQUENCE [LARGE SCALE GENOMIC DNA]</scope>
    <source>
        <strain evidence="3 6">JCM 15502</strain>
    </source>
</reference>
<dbReference type="Pfam" id="PF13649">
    <property type="entry name" value="Methyltransf_25"/>
    <property type="match status" value="1"/>
</dbReference>
<dbReference type="SUPFAM" id="SSF53335">
    <property type="entry name" value="S-adenosyl-L-methionine-dependent methyltransferases"/>
    <property type="match status" value="1"/>
</dbReference>
<dbReference type="PANTHER" id="PTHR43861">
    <property type="entry name" value="TRANS-ACONITATE 2-METHYLTRANSFERASE-RELATED"/>
    <property type="match status" value="1"/>
</dbReference>
<accession>A0A347TH85</accession>
<dbReference type="Gene3D" id="3.40.50.150">
    <property type="entry name" value="Vaccinia Virus protein VP39"/>
    <property type="match status" value="1"/>
</dbReference>
<dbReference type="Proteomes" id="UP000224740">
    <property type="component" value="Unassembled WGS sequence"/>
</dbReference>
<protein>
    <submittedName>
        <fullName evidence="3">Putative tellurite resistance protein TehB</fullName>
    </submittedName>
    <submittedName>
        <fullName evidence="4">Tellurium resistance protein</fullName>
    </submittedName>
</protein>
<evidence type="ECO:0000313" key="6">
    <source>
        <dbReference type="Proteomes" id="UP000264693"/>
    </source>
</evidence>
<dbReference type="EMBL" id="NXAO01000029">
    <property type="protein sequence ID" value="PHO15352.1"/>
    <property type="molecule type" value="Genomic_DNA"/>
</dbReference>
<dbReference type="EMBL" id="CP032101">
    <property type="protein sequence ID" value="AXX85963.1"/>
    <property type="molecule type" value="Genomic_DNA"/>
</dbReference>
<sequence>MTQQELWNKKFSRDDYFYGTNVNEFLKSCEHLFSNSKSILCLGEGEGRNAIYFAEKGFNIEAIDASNIGLEKLRKNALSKNLEIDILCMDLQDWAPLKKHDVVIASYLHIYENQRDKLFDKIELSLEKNAYFVGEFFSKNQINYSSGGPKDLELLYDKSDFENRFKACKKIKVEEEIVHLNEGSGHRGEASVIRVVLQKQ</sequence>
<reference evidence="5" key="1">
    <citation type="submission" date="2017-09" db="EMBL/GenBank/DDBJ databases">
        <title>Arcobacter canalis sp. nov., a new species isolated from a water canal contaminated with urban sewage.</title>
        <authorList>
            <person name="Perez-Cataluna A."/>
            <person name="Salas-Masso N."/>
            <person name="Figueras M.J."/>
        </authorList>
    </citation>
    <scope>NUCLEOTIDE SEQUENCE [LARGE SCALE GENOMIC DNA]</scope>
    <source>
        <strain evidence="5">CECT 7727</strain>
    </source>
</reference>
<keyword evidence="5" id="KW-1185">Reference proteome</keyword>
<feature type="domain" description="Methyltransferase" evidence="2">
    <location>
        <begin position="39"/>
        <end position="126"/>
    </location>
</feature>
<gene>
    <name evidence="3" type="ORF">AMRN_0164</name>
    <name evidence="4" type="ORF">CPH92_07105</name>
</gene>
<evidence type="ECO:0000313" key="3">
    <source>
        <dbReference type="EMBL" id="AXX85963.1"/>
    </source>
</evidence>
<evidence type="ECO:0000256" key="1">
    <source>
        <dbReference type="ARBA" id="ARBA00022679"/>
    </source>
</evidence>
<dbReference type="InterPro" id="IPR029063">
    <property type="entry name" value="SAM-dependent_MTases_sf"/>
</dbReference>
<name>A0A347TH85_9BACT</name>
<dbReference type="InterPro" id="IPR041698">
    <property type="entry name" value="Methyltransf_25"/>
</dbReference>
<evidence type="ECO:0000259" key="2">
    <source>
        <dbReference type="Pfam" id="PF13649"/>
    </source>
</evidence>
<reference evidence="4" key="2">
    <citation type="submission" date="2017-09" db="EMBL/GenBank/DDBJ databases">
        <authorList>
            <person name="Perez-Cataluna A."/>
            <person name="Figueras M.J."/>
            <person name="Salas-Masso N."/>
        </authorList>
    </citation>
    <scope>NUCLEOTIDE SEQUENCE</scope>
    <source>
        <strain evidence="4">CECT 7727</strain>
    </source>
</reference>
<dbReference type="PANTHER" id="PTHR43861:SF3">
    <property type="entry name" value="PUTATIVE (AFU_ORTHOLOGUE AFUA_2G14390)-RELATED"/>
    <property type="match status" value="1"/>
</dbReference>
<dbReference type="KEGG" id="amar:AMRN_0164"/>
<proteinExistence type="predicted"/>
<evidence type="ECO:0000313" key="5">
    <source>
        <dbReference type="Proteomes" id="UP000224740"/>
    </source>
</evidence>
<dbReference type="AlphaFoldDB" id="A0A347TH85"/>
<dbReference type="RefSeq" id="WP_099311046.1">
    <property type="nucleotide sequence ID" value="NZ_CP032101.1"/>
</dbReference>